<gene>
    <name evidence="1" type="ORF">DFJ68_3228</name>
</gene>
<dbReference type="AlphaFoldDB" id="A0A495XYR8"/>
<evidence type="ECO:0008006" key="3">
    <source>
        <dbReference type="Google" id="ProtNLM"/>
    </source>
</evidence>
<protein>
    <recommendedName>
        <fullName evidence="3">Pantothenate kinase</fullName>
    </recommendedName>
</protein>
<organism evidence="1 2">
    <name type="scientific">Terracoccus luteus</name>
    <dbReference type="NCBI Taxonomy" id="53356"/>
    <lineage>
        <taxon>Bacteria</taxon>
        <taxon>Bacillati</taxon>
        <taxon>Actinomycetota</taxon>
        <taxon>Actinomycetes</taxon>
        <taxon>Micrococcales</taxon>
        <taxon>Intrasporangiaceae</taxon>
        <taxon>Terracoccus</taxon>
    </lineage>
</organism>
<dbReference type="InterPro" id="IPR027417">
    <property type="entry name" value="P-loop_NTPase"/>
</dbReference>
<accession>A0A495XYR8</accession>
<dbReference type="PANTHER" id="PTHR10285">
    <property type="entry name" value="URIDINE KINASE"/>
    <property type="match status" value="1"/>
</dbReference>
<reference evidence="1 2" key="1">
    <citation type="submission" date="2018-10" db="EMBL/GenBank/DDBJ databases">
        <title>Sequencing the genomes of 1000 actinobacteria strains.</title>
        <authorList>
            <person name="Klenk H.-P."/>
        </authorList>
    </citation>
    <scope>NUCLEOTIDE SEQUENCE [LARGE SCALE GENOMIC DNA]</scope>
    <source>
        <strain evidence="1 2">DSM 44267</strain>
    </source>
</reference>
<evidence type="ECO:0000313" key="1">
    <source>
        <dbReference type="EMBL" id="RKT79750.1"/>
    </source>
</evidence>
<dbReference type="RefSeq" id="WP_338067428.1">
    <property type="nucleotide sequence ID" value="NZ_RBXT01000001.1"/>
</dbReference>
<name>A0A495XYR8_9MICO</name>
<dbReference type="Gene3D" id="3.40.50.300">
    <property type="entry name" value="P-loop containing nucleotide triphosphate hydrolases"/>
    <property type="match status" value="2"/>
</dbReference>
<keyword evidence="2" id="KW-1185">Reference proteome</keyword>
<dbReference type="SUPFAM" id="SSF52540">
    <property type="entry name" value="P-loop containing nucleoside triphosphate hydrolases"/>
    <property type="match status" value="1"/>
</dbReference>
<dbReference type="Proteomes" id="UP000278440">
    <property type="component" value="Unassembled WGS sequence"/>
</dbReference>
<dbReference type="EMBL" id="RBXT01000001">
    <property type="protein sequence ID" value="RKT79750.1"/>
    <property type="molecule type" value="Genomic_DNA"/>
</dbReference>
<proteinExistence type="predicted"/>
<comment type="caution">
    <text evidence="1">The sequence shown here is derived from an EMBL/GenBank/DDBJ whole genome shotgun (WGS) entry which is preliminary data.</text>
</comment>
<evidence type="ECO:0000313" key="2">
    <source>
        <dbReference type="Proteomes" id="UP000278440"/>
    </source>
</evidence>
<sequence length="241" mass="25552">MSKVREVSGAQTVDAGGPEGVAALAAAAAALVPEGGRALLGIAGAPGAGKTTLAEALVAQVAAEHGEGFVAHVPMDGYHLADVQLERLHALSRKGAPDTFDADGYAHLLRRIREERDGWVYAPGFDRTLEQPLAAAMVVPPTTRLVVTEGNYLLLPGGSWPRARAALDEVWFVTVDEGLRHERLVARHVTFGKQPHAARTWVETSDQPNADLVAPSLARADRVVHNGPEGWRLLDPAGPAR</sequence>
<dbReference type="NCBIfam" id="NF006743">
    <property type="entry name" value="PRK09270.1-2"/>
    <property type="match status" value="1"/>
</dbReference>